<gene>
    <name evidence="1" type="ORF">LOKO_03329</name>
</gene>
<dbReference type="KEGG" id="hco:LOKO_03329"/>
<name>A0A109UN48_9GAMM</name>
<evidence type="ECO:0000313" key="2">
    <source>
        <dbReference type="Proteomes" id="UP000063387"/>
    </source>
</evidence>
<organism evidence="1 2">
    <name type="scientific">Halomonas chromatireducens</name>
    <dbReference type="NCBI Taxonomy" id="507626"/>
    <lineage>
        <taxon>Bacteria</taxon>
        <taxon>Pseudomonadati</taxon>
        <taxon>Pseudomonadota</taxon>
        <taxon>Gammaproteobacteria</taxon>
        <taxon>Oceanospirillales</taxon>
        <taxon>Halomonadaceae</taxon>
        <taxon>Halomonas</taxon>
    </lineage>
</organism>
<evidence type="ECO:0000313" key="1">
    <source>
        <dbReference type="EMBL" id="AMD02373.1"/>
    </source>
</evidence>
<keyword evidence="2" id="KW-1185">Reference proteome</keyword>
<dbReference type="EMBL" id="CP014226">
    <property type="protein sequence ID" value="AMD02373.1"/>
    <property type="molecule type" value="Genomic_DNA"/>
</dbReference>
<proteinExistence type="predicted"/>
<dbReference type="PATRIC" id="fig|507626.3.peg.3325"/>
<dbReference type="Proteomes" id="UP000063387">
    <property type="component" value="Chromosome"/>
</dbReference>
<reference evidence="1 2" key="2">
    <citation type="submission" date="2016-02" db="EMBL/GenBank/DDBJ databases">
        <authorList>
            <person name="Wen L."/>
            <person name="He K."/>
            <person name="Yang H."/>
        </authorList>
    </citation>
    <scope>NUCLEOTIDE SEQUENCE [LARGE SCALE GENOMIC DNA]</scope>
    <source>
        <strain evidence="1 2">AGD 8-3</strain>
    </source>
</reference>
<sequence length="37" mass="4044">MPNTQHVASLSSEVLDHWVSHAIAQQAAQQALAAYIR</sequence>
<accession>A0A109UN48</accession>
<dbReference type="AlphaFoldDB" id="A0A109UN48"/>
<protein>
    <submittedName>
        <fullName evidence="1">Uncharacterized protein</fullName>
    </submittedName>
</protein>
<reference evidence="1 2" key="1">
    <citation type="journal article" date="2016" name="Genome Announc.">
        <title>Draft Genome Sequence of 'Halomonas chromatireducens' Strain AGD 8-3, a Haloalkaliphilic Chromate- and Selenite-Reducing Gammaproteobacterium.</title>
        <authorList>
            <person name="Sharko F.S."/>
            <person name="Shapovalova A.A."/>
            <person name="Tsygankova S.V."/>
            <person name="Komova A.V."/>
            <person name="Boulygina E.S."/>
            <person name="Teslyuk A.B."/>
            <person name="Gotovtsev P.M."/>
            <person name="Namsaraev Z.B."/>
            <person name="Khijniak T.V."/>
            <person name="Nedoluzhko A.V."/>
            <person name="Vasilov R.G."/>
        </authorList>
    </citation>
    <scope>NUCLEOTIDE SEQUENCE [LARGE SCALE GENOMIC DNA]</scope>
    <source>
        <strain evidence="1 2">AGD 8-3</strain>
    </source>
</reference>